<feature type="region of interest" description="Disordered" evidence="1">
    <location>
        <begin position="1"/>
        <end position="58"/>
    </location>
</feature>
<feature type="compositionally biased region" description="Polar residues" evidence="1">
    <location>
        <begin position="44"/>
        <end position="53"/>
    </location>
</feature>
<proteinExistence type="predicted"/>
<organism evidence="2 3">
    <name type="scientific">Rhizoctonia solani</name>
    <dbReference type="NCBI Taxonomy" id="456999"/>
    <lineage>
        <taxon>Eukaryota</taxon>
        <taxon>Fungi</taxon>
        <taxon>Dikarya</taxon>
        <taxon>Basidiomycota</taxon>
        <taxon>Agaricomycotina</taxon>
        <taxon>Agaricomycetes</taxon>
        <taxon>Cantharellales</taxon>
        <taxon>Ceratobasidiaceae</taxon>
        <taxon>Rhizoctonia</taxon>
    </lineage>
</organism>
<feature type="compositionally biased region" description="Acidic residues" evidence="1">
    <location>
        <begin position="696"/>
        <end position="735"/>
    </location>
</feature>
<feature type="compositionally biased region" description="Basic and acidic residues" evidence="1">
    <location>
        <begin position="236"/>
        <end position="251"/>
    </location>
</feature>
<dbReference type="Proteomes" id="UP000663841">
    <property type="component" value="Unassembled WGS sequence"/>
</dbReference>
<dbReference type="EMBL" id="CAJMWW010000092">
    <property type="protein sequence ID" value="CAE6439433.1"/>
    <property type="molecule type" value="Genomic_DNA"/>
</dbReference>
<feature type="compositionally biased region" description="Low complexity" evidence="1">
    <location>
        <begin position="252"/>
        <end position="274"/>
    </location>
</feature>
<feature type="region of interest" description="Disordered" evidence="1">
    <location>
        <begin position="235"/>
        <end position="323"/>
    </location>
</feature>
<protein>
    <submittedName>
        <fullName evidence="2">Uncharacterized protein</fullName>
    </submittedName>
</protein>
<feature type="region of interest" description="Disordered" evidence="1">
    <location>
        <begin position="696"/>
        <end position="739"/>
    </location>
</feature>
<feature type="compositionally biased region" description="Pro residues" evidence="1">
    <location>
        <begin position="95"/>
        <end position="111"/>
    </location>
</feature>
<accession>A0A8H2XYE7</accession>
<evidence type="ECO:0000313" key="2">
    <source>
        <dbReference type="EMBL" id="CAE6439433.1"/>
    </source>
</evidence>
<sequence>MSSILEHFKPPPLASDPPAKTKYWPAPPRGSTGGILQRPKAESVVSSNGSQYLGSPASRVSFAPLPDLATRKRRNSITLGVAARSATLRAQRTGPHPPAPRRAGPPVPAPGRPRRRPADHYKDDQVIDLGEVAVDAGKKLWRAISRKASMASDSGRPGMHVVSHKTHDEIGGPTVGVTGHNTEREISVRGFAVPEDDEDDEDEDEEDDEDESEDEEDVQHRTEDYVTGIQAMQISTDHDREGENIKPDHSPMRLSPPSLSRSGTDSSAEASAASTPNLSQEREPLVDTGKDIGGKVEISYVPAPSSLPSPTPTPTPTLDTQPPVDKMPSPWGFMTSGYALGLLLMAADIWQPLDMQPGRIWYLELCRWAGEKEMAYVCWTTYIAVCVAMVMNTLTRGLEGAVSDGPHSFNLFGYSFLLHIYASPIMHQSPKYSEAHTDTPSRPDKHVLITIILPLLQLTILHILAINKRLSRQRLIPTTACGLLSITHFTYVTLLSQSTYPFFTYLNSLLEAFLVQSSPAPHIPSLSVRKGRFIWNPFAEEDGVAHQSLLPNMSDDYAVALLKLGSACIEVTAMAGFGNEVSPIHASDTIYISHSGPIIPKHPNAPPGLAREIKSVHAIEPDHSTASACFDIVWLKEVGRFGKRVARVAKNVWGIMTRRERPRENGEVERKYKKEGEVYDVQEVYARYLLGEEVMSDDEDDEFRPGADVDESESDLDTLSEEEEEIEVKEEEEDVSAPTLYADLARRSLPPQSYSRESSPSVPALTPMLIAHLTSPSRTPLTRNRYTALSYPPALALPQPRQRPALANDEDPRAVSCALRRV</sequence>
<comment type="caution">
    <text evidence="2">The sequence shown here is derived from an EMBL/GenBank/DDBJ whole genome shotgun (WGS) entry which is preliminary data.</text>
</comment>
<feature type="compositionally biased region" description="Basic and acidic residues" evidence="1">
    <location>
        <begin position="116"/>
        <end position="125"/>
    </location>
</feature>
<dbReference type="AlphaFoldDB" id="A0A8H2XYE7"/>
<feature type="region of interest" description="Disordered" evidence="1">
    <location>
        <begin position="148"/>
        <end position="222"/>
    </location>
</feature>
<feature type="compositionally biased region" description="Basic and acidic residues" evidence="1">
    <location>
        <begin position="280"/>
        <end position="294"/>
    </location>
</feature>
<feature type="compositionally biased region" description="Acidic residues" evidence="1">
    <location>
        <begin position="194"/>
        <end position="217"/>
    </location>
</feature>
<reference evidence="2" key="1">
    <citation type="submission" date="2021-01" db="EMBL/GenBank/DDBJ databases">
        <authorList>
            <person name="Kaushik A."/>
        </authorList>
    </citation>
    <scope>NUCLEOTIDE SEQUENCE</scope>
    <source>
        <strain evidence="2">AG3-T5</strain>
    </source>
</reference>
<evidence type="ECO:0000256" key="1">
    <source>
        <dbReference type="SAM" id="MobiDB-lite"/>
    </source>
</evidence>
<feature type="compositionally biased region" description="Pro residues" evidence="1">
    <location>
        <begin position="305"/>
        <end position="315"/>
    </location>
</feature>
<name>A0A8H2XYE7_9AGAM</name>
<evidence type="ECO:0000313" key="3">
    <source>
        <dbReference type="Proteomes" id="UP000663841"/>
    </source>
</evidence>
<feature type="region of interest" description="Disordered" evidence="1">
    <location>
        <begin position="79"/>
        <end position="125"/>
    </location>
</feature>
<gene>
    <name evidence="2" type="ORF">RDB_LOCUS91791</name>
</gene>